<evidence type="ECO:0000259" key="3">
    <source>
        <dbReference type="Pfam" id="PF02397"/>
    </source>
</evidence>
<proteinExistence type="inferred from homology"/>
<evidence type="ECO:0000256" key="1">
    <source>
        <dbReference type="ARBA" id="ARBA00006464"/>
    </source>
</evidence>
<dbReference type="PANTHER" id="PTHR30576:SF20">
    <property type="entry name" value="QUINOVOSAMINEPHOSPHOTRANSFERAE-RELATED"/>
    <property type="match status" value="1"/>
</dbReference>
<dbReference type="EMBL" id="CP032096">
    <property type="protein sequence ID" value="QBZ83705.1"/>
    <property type="molecule type" value="Genomic_DNA"/>
</dbReference>
<feature type="domain" description="Bacterial sugar transferase" evidence="3">
    <location>
        <begin position="3"/>
        <end position="195"/>
    </location>
</feature>
<organism evidence="4 5">
    <name type="scientific">Hydrogenovibrio crunogenus</name>
    <dbReference type="NCBI Taxonomy" id="39765"/>
    <lineage>
        <taxon>Bacteria</taxon>
        <taxon>Pseudomonadati</taxon>
        <taxon>Pseudomonadota</taxon>
        <taxon>Gammaproteobacteria</taxon>
        <taxon>Thiotrichales</taxon>
        <taxon>Piscirickettsiaceae</taxon>
        <taxon>Hydrogenovibrio</taxon>
    </lineage>
</organism>
<keyword evidence="2" id="KW-0472">Membrane</keyword>
<dbReference type="RefSeq" id="WP_135796302.1">
    <property type="nucleotide sequence ID" value="NZ_CP032096.1"/>
</dbReference>
<name>A0A4P7P1I6_9GAMM</name>
<keyword evidence="2" id="KW-1133">Transmembrane helix</keyword>
<gene>
    <name evidence="4" type="primary">epsL_2</name>
    <name evidence="4" type="ORF">GHNINEIG_01766</name>
</gene>
<dbReference type="AlphaFoldDB" id="A0A4P7P1I6"/>
<evidence type="ECO:0000313" key="4">
    <source>
        <dbReference type="EMBL" id="QBZ83705.1"/>
    </source>
</evidence>
<dbReference type="InterPro" id="IPR003362">
    <property type="entry name" value="Bact_transf"/>
</dbReference>
<feature type="transmembrane region" description="Helical" evidence="2">
    <location>
        <begin position="6"/>
        <end position="29"/>
    </location>
</feature>
<dbReference type="OrthoDB" id="9808602at2"/>
<evidence type="ECO:0000256" key="2">
    <source>
        <dbReference type="SAM" id="Phobius"/>
    </source>
</evidence>
<reference evidence="4 5" key="1">
    <citation type="submission" date="2018-08" db="EMBL/GenBank/DDBJ databases">
        <title>Horizontal acquisition of hydrogen conversion ability and other habitat adaptations in Hydrogenovibrio crunogenus strains.</title>
        <authorList>
            <person name="Gonnella G."/>
            <person name="Adam N."/>
            <person name="Perner M."/>
        </authorList>
    </citation>
    <scope>NUCLEOTIDE SEQUENCE [LARGE SCALE GENOMIC DNA]</scope>
    <source>
        <strain evidence="4 5">SP-41</strain>
    </source>
</reference>
<dbReference type="PANTHER" id="PTHR30576">
    <property type="entry name" value="COLANIC BIOSYNTHESIS UDP-GLUCOSE LIPID CARRIER TRANSFERASE"/>
    <property type="match status" value="1"/>
</dbReference>
<evidence type="ECO:0000313" key="5">
    <source>
        <dbReference type="Proteomes" id="UP000296201"/>
    </source>
</evidence>
<dbReference type="Pfam" id="PF02397">
    <property type="entry name" value="Bac_transf"/>
    <property type="match status" value="1"/>
</dbReference>
<keyword evidence="4" id="KW-0808">Transferase</keyword>
<keyword evidence="5" id="KW-1185">Reference proteome</keyword>
<dbReference type="EC" id="2.-.-.-" evidence="4"/>
<dbReference type="GO" id="GO:0016780">
    <property type="term" value="F:phosphotransferase activity, for other substituted phosphate groups"/>
    <property type="evidence" value="ECO:0007669"/>
    <property type="project" value="TreeGrafter"/>
</dbReference>
<comment type="similarity">
    <text evidence="1">Belongs to the bacterial sugar transferase family.</text>
</comment>
<sequence>MIKRLFDFFASLLGLLFLFPIFLIIAILIKLDSKGPVFFRQVRAGLDGKSFRIHKFRTMRVDTESAGRLTVGSDSRITKSGYFLRKYKIDELPQLLDVLIGKMSLVGPRPEVQEFIEEYPVDVRNKILSVRPGITDLASIEMVDENDILAGYEDARQAYIDEILPIKQKYYLEYVDNQSLGLDIRIIFLTIKKIVSR</sequence>
<dbReference type="Proteomes" id="UP000296201">
    <property type="component" value="Chromosome"/>
</dbReference>
<accession>A0A4P7P1I6</accession>
<protein>
    <submittedName>
        <fullName evidence="4">Putative sugar transferase EpsL</fullName>
        <ecNumber evidence="4">2.-.-.-</ecNumber>
    </submittedName>
</protein>
<keyword evidence="2" id="KW-0812">Transmembrane</keyword>